<keyword evidence="3" id="KW-1185">Reference proteome</keyword>
<feature type="region of interest" description="Disordered" evidence="1">
    <location>
        <begin position="374"/>
        <end position="429"/>
    </location>
</feature>
<feature type="compositionally biased region" description="Low complexity" evidence="1">
    <location>
        <begin position="37"/>
        <end position="64"/>
    </location>
</feature>
<feature type="compositionally biased region" description="Low complexity" evidence="1">
    <location>
        <begin position="222"/>
        <end position="245"/>
    </location>
</feature>
<name>A0AAN7TDP3_9EURO</name>
<proteinExistence type="predicted"/>
<feature type="compositionally biased region" description="Polar residues" evidence="1">
    <location>
        <begin position="301"/>
        <end position="314"/>
    </location>
</feature>
<feature type="compositionally biased region" description="Polar residues" evidence="1">
    <location>
        <begin position="145"/>
        <end position="170"/>
    </location>
</feature>
<dbReference type="EMBL" id="JAVRRJ010000001">
    <property type="protein sequence ID" value="KAK5090836.1"/>
    <property type="molecule type" value="Genomic_DNA"/>
</dbReference>
<feature type="region of interest" description="Disordered" evidence="1">
    <location>
        <begin position="1"/>
        <end position="357"/>
    </location>
</feature>
<feature type="compositionally biased region" description="Polar residues" evidence="1">
    <location>
        <begin position="113"/>
        <end position="134"/>
    </location>
</feature>
<comment type="caution">
    <text evidence="2">The sequence shown here is derived from an EMBL/GenBank/DDBJ whole genome shotgun (WGS) entry which is preliminary data.</text>
</comment>
<sequence>MANQRPGTPNQDERGPRNVPRNSPASQQQHGFHQSRRQQPNQQQSQRVPPNPQQRLNPQPLGPQHPGLRKPQQIQQLQGSNNTGGRHGLKRPNVPYVQNNVTFGGLFADQPSRMPSPQIPNDTQSLSAVNQWQTDPLAHLRLPGTQPNIPQQTRVPNNQHFQSLLQSRAPSPSGLPQGPFTSSNPVSVPQAPGRPFKVESPHPGAQDWARQGLAASSRQTQNVQRGNPPRRNPNTNNNAPSSSLNQTLPPSSNTNNTRRAHHDQQRPRGPQQLPSSAQPQSQPPNQRGAAPTPAAIPTLQPVVTDSNNPVPTQTRQRKRKRNGHGRGATPASANPRVPQPPTPVQTSVTSSNPPTAFRAPQVRQRGFQDSDVQFVGQAQRQHQQQPQPAIPQTPTPQERNSVSAVGGQDPATRNFWRPQSLGGVPRTPRQLEKDAITIVPVVLGTGNPPSFKEQIIWVEEWSTYRISKDRYAPRLLKTDPPPQGTYQPNLGRGETDYSDPRDFAAPTEEEQDWVWKALKPTRDRYTKYTEVDLYREDLRMLAEGYNAAWDEIRRMFQDWLFFKYSPDIKRTGNVQQDIAREVGQEKWFLNGELTLSSVRYEEALFKLMRWFGLVEDYVYAPNWPFKEDLPKVENDAGKLRQNPDAFACKHCCENGINCWGHRENENRICTPCERFQVRCSKEQDYQAWPLVERHAEARIAAREVHAQQPDARGRKRGRPADDEAADERAAKRR</sequence>
<feature type="compositionally biased region" description="Low complexity" evidence="1">
    <location>
        <begin position="270"/>
        <end position="284"/>
    </location>
</feature>
<dbReference type="Proteomes" id="UP001309876">
    <property type="component" value="Unassembled WGS sequence"/>
</dbReference>
<feature type="compositionally biased region" description="Polar residues" evidence="1">
    <location>
        <begin position="1"/>
        <end position="10"/>
    </location>
</feature>
<evidence type="ECO:0000256" key="1">
    <source>
        <dbReference type="SAM" id="MobiDB-lite"/>
    </source>
</evidence>
<accession>A0AAN7TDP3</accession>
<feature type="compositionally biased region" description="Polar residues" evidence="1">
    <location>
        <begin position="72"/>
        <end position="84"/>
    </location>
</feature>
<feature type="compositionally biased region" description="Basic residues" evidence="1">
    <location>
        <begin position="315"/>
        <end position="324"/>
    </location>
</feature>
<feature type="compositionally biased region" description="Polar residues" evidence="1">
    <location>
        <begin position="20"/>
        <end position="32"/>
    </location>
</feature>
<dbReference type="AlphaFoldDB" id="A0AAN7TDP3"/>
<gene>
    <name evidence="2" type="ORF">LTR05_001013</name>
</gene>
<evidence type="ECO:0000313" key="2">
    <source>
        <dbReference type="EMBL" id="KAK5090836.1"/>
    </source>
</evidence>
<feature type="compositionally biased region" description="Basic and acidic residues" evidence="1">
    <location>
        <begin position="718"/>
        <end position="733"/>
    </location>
</feature>
<feature type="compositionally biased region" description="Polar residues" evidence="1">
    <location>
        <begin position="246"/>
        <end position="257"/>
    </location>
</feature>
<feature type="region of interest" description="Disordered" evidence="1">
    <location>
        <begin position="474"/>
        <end position="495"/>
    </location>
</feature>
<feature type="region of interest" description="Disordered" evidence="1">
    <location>
        <begin position="700"/>
        <end position="733"/>
    </location>
</feature>
<feature type="compositionally biased region" description="Low complexity" evidence="1">
    <location>
        <begin position="344"/>
        <end position="355"/>
    </location>
</feature>
<organism evidence="2 3">
    <name type="scientific">Lithohypha guttulata</name>
    <dbReference type="NCBI Taxonomy" id="1690604"/>
    <lineage>
        <taxon>Eukaryota</taxon>
        <taxon>Fungi</taxon>
        <taxon>Dikarya</taxon>
        <taxon>Ascomycota</taxon>
        <taxon>Pezizomycotina</taxon>
        <taxon>Eurotiomycetes</taxon>
        <taxon>Chaetothyriomycetidae</taxon>
        <taxon>Chaetothyriales</taxon>
        <taxon>Trichomeriaceae</taxon>
        <taxon>Lithohypha</taxon>
    </lineage>
</organism>
<evidence type="ECO:0000313" key="3">
    <source>
        <dbReference type="Proteomes" id="UP001309876"/>
    </source>
</evidence>
<feature type="compositionally biased region" description="Low complexity" evidence="1">
    <location>
        <begin position="377"/>
        <end position="387"/>
    </location>
</feature>
<reference evidence="2 3" key="1">
    <citation type="submission" date="2023-08" db="EMBL/GenBank/DDBJ databases">
        <title>Black Yeasts Isolated from many extreme environments.</title>
        <authorList>
            <person name="Coleine C."/>
            <person name="Stajich J.E."/>
            <person name="Selbmann L."/>
        </authorList>
    </citation>
    <scope>NUCLEOTIDE SEQUENCE [LARGE SCALE GENOMIC DNA]</scope>
    <source>
        <strain evidence="2 3">CCFEE 5910</strain>
    </source>
</reference>
<protein>
    <submittedName>
        <fullName evidence="2">Uncharacterized protein</fullName>
    </submittedName>
</protein>